<evidence type="ECO:0000313" key="1">
    <source>
        <dbReference type="EMBL" id="SUH39730.1"/>
    </source>
</evidence>
<dbReference type="Proteomes" id="UP000254712">
    <property type="component" value="Unassembled WGS sequence"/>
</dbReference>
<accession>A0A379X0G1</accession>
<name>A0A379X0G1_SALET</name>
<protein>
    <submittedName>
        <fullName evidence="1">Uncharacterized protein</fullName>
    </submittedName>
</protein>
<sequence length="84" mass="9045">MAFIEGICGVLMSVETAITAGSGMLSVSTSSSSSRSTVNVLSVRERILLHAVNRRNVQRFAHQQTNLLSIKIGRTVAADKQIET</sequence>
<dbReference type="AlphaFoldDB" id="A0A379X0G1"/>
<dbReference type="EMBL" id="UGXT01000002">
    <property type="protein sequence ID" value="SUH39730.1"/>
    <property type="molecule type" value="Genomic_DNA"/>
</dbReference>
<proteinExistence type="predicted"/>
<evidence type="ECO:0000313" key="2">
    <source>
        <dbReference type="Proteomes" id="UP000254712"/>
    </source>
</evidence>
<reference evidence="1 2" key="1">
    <citation type="submission" date="2018-06" db="EMBL/GenBank/DDBJ databases">
        <authorList>
            <consortium name="Pathogen Informatics"/>
            <person name="Doyle S."/>
        </authorList>
    </citation>
    <scope>NUCLEOTIDE SEQUENCE [LARGE SCALE GENOMIC DNA]</scope>
    <source>
        <strain evidence="1 2">NCTC8261</strain>
    </source>
</reference>
<organism evidence="1 2">
    <name type="scientific">Salmonella enterica I</name>
    <dbReference type="NCBI Taxonomy" id="59201"/>
    <lineage>
        <taxon>Bacteria</taxon>
        <taxon>Pseudomonadati</taxon>
        <taxon>Pseudomonadota</taxon>
        <taxon>Gammaproteobacteria</taxon>
        <taxon>Enterobacterales</taxon>
        <taxon>Enterobacteriaceae</taxon>
        <taxon>Salmonella</taxon>
    </lineage>
</organism>
<gene>
    <name evidence="1" type="ORF">NCTC8261_06100</name>
</gene>